<evidence type="ECO:0000256" key="3">
    <source>
        <dbReference type="ARBA" id="ARBA00022475"/>
    </source>
</evidence>
<comment type="caution">
    <text evidence="7">The sequence shown here is derived from an EMBL/GenBank/DDBJ whole genome shotgun (WGS) entry which is preliminary data.</text>
</comment>
<evidence type="ECO:0000256" key="4">
    <source>
        <dbReference type="ARBA" id="ARBA00023136"/>
    </source>
</evidence>
<comment type="subcellular location">
    <subcellularLocation>
        <location evidence="1">Cell membrane</location>
    </subcellularLocation>
</comment>
<keyword evidence="5" id="KW-0732">Signal</keyword>
<keyword evidence="3" id="KW-1003">Cell membrane</keyword>
<protein>
    <recommendedName>
        <fullName evidence="6">ABC-type glycine betaine transport system substrate-binding domain-containing protein</fullName>
    </recommendedName>
</protein>
<dbReference type="Gene3D" id="3.10.105.10">
    <property type="entry name" value="Dipeptide-binding Protein, Domain 3"/>
    <property type="match status" value="2"/>
</dbReference>
<evidence type="ECO:0000313" key="7">
    <source>
        <dbReference type="EMBL" id="GIJ21358.1"/>
    </source>
</evidence>
<sequence length="302" mass="32578">MWSSSLVRRVALAATAALALTGVAACGDSDDSAGGAGDSKKISIGYMAWDEAIAASYLWKNLLEEKGYEVELKNVEAGVVYQGLSTGDIDLFLDSWLPQTHADYMERYGDKIEKVGVWYDNASLSIAVPEYVSGIDSLEDLAANAGTFGGEIIGIEAGAGLTAATQDKVIPEYDLTGKLKLTTSSTPAMLAALDAAVKDQKPIVVTLWHPHWAYAKYPLKDLKDPKGTLGGAEEIHTLARQGFGADFPEVTEMLKKFKMDDQQLGSLEDLMFNVHKDDEEKAVEEWLKANPDYAGTVDVSTS</sequence>
<dbReference type="SUPFAM" id="SSF53850">
    <property type="entry name" value="Periplasmic binding protein-like II"/>
    <property type="match status" value="1"/>
</dbReference>
<dbReference type="RefSeq" id="WP_203996811.1">
    <property type="nucleotide sequence ID" value="NZ_BOPB01000009.1"/>
</dbReference>
<dbReference type="InterPro" id="IPR007210">
    <property type="entry name" value="ABC_Gly_betaine_transp_sub-bd"/>
</dbReference>
<proteinExistence type="predicted"/>
<dbReference type="PANTHER" id="PTHR47737">
    <property type="entry name" value="GLYCINE BETAINE/PROLINE BETAINE TRANSPORT SYSTEM PERMEASE PROTEIN PROW"/>
    <property type="match status" value="1"/>
</dbReference>
<keyword evidence="2" id="KW-0813">Transport</keyword>
<gene>
    <name evidence="7" type="ORF">Vlu01_19820</name>
</gene>
<keyword evidence="4" id="KW-0472">Membrane</keyword>
<evidence type="ECO:0000256" key="2">
    <source>
        <dbReference type="ARBA" id="ARBA00022448"/>
    </source>
</evidence>
<feature type="signal peptide" evidence="5">
    <location>
        <begin position="1"/>
        <end position="19"/>
    </location>
</feature>
<feature type="chain" id="PRO_5047007763" description="ABC-type glycine betaine transport system substrate-binding domain-containing protein" evidence="5">
    <location>
        <begin position="20"/>
        <end position="302"/>
    </location>
</feature>
<evidence type="ECO:0000256" key="1">
    <source>
        <dbReference type="ARBA" id="ARBA00004236"/>
    </source>
</evidence>
<dbReference type="Proteomes" id="UP000643165">
    <property type="component" value="Unassembled WGS sequence"/>
</dbReference>
<name>A0ABQ4ITV7_9ACTN</name>
<dbReference type="PANTHER" id="PTHR47737:SF1">
    <property type="entry name" value="GLYCINE BETAINE_PROLINE BETAINE TRANSPORT SYSTEM PERMEASE PROTEIN PROW"/>
    <property type="match status" value="1"/>
</dbReference>
<accession>A0ABQ4ITV7</accession>
<organism evidence="7 8">
    <name type="scientific">Micromonospora lutea</name>
    <dbReference type="NCBI Taxonomy" id="419825"/>
    <lineage>
        <taxon>Bacteria</taxon>
        <taxon>Bacillati</taxon>
        <taxon>Actinomycetota</taxon>
        <taxon>Actinomycetes</taxon>
        <taxon>Micromonosporales</taxon>
        <taxon>Micromonosporaceae</taxon>
        <taxon>Micromonospora</taxon>
    </lineage>
</organism>
<dbReference type="Gene3D" id="3.40.190.100">
    <property type="entry name" value="Glycine betaine-binding periplasmic protein, domain 2"/>
    <property type="match status" value="1"/>
</dbReference>
<keyword evidence="8" id="KW-1185">Reference proteome</keyword>
<evidence type="ECO:0000256" key="5">
    <source>
        <dbReference type="SAM" id="SignalP"/>
    </source>
</evidence>
<dbReference type="EMBL" id="BOPB01000009">
    <property type="protein sequence ID" value="GIJ21358.1"/>
    <property type="molecule type" value="Genomic_DNA"/>
</dbReference>
<dbReference type="CDD" id="cd13639">
    <property type="entry name" value="PBP2_OpuAC_like"/>
    <property type="match status" value="1"/>
</dbReference>
<evidence type="ECO:0000313" key="8">
    <source>
        <dbReference type="Proteomes" id="UP000643165"/>
    </source>
</evidence>
<evidence type="ECO:0000259" key="6">
    <source>
        <dbReference type="Pfam" id="PF04069"/>
    </source>
</evidence>
<reference evidence="7 8" key="1">
    <citation type="submission" date="2021-01" db="EMBL/GenBank/DDBJ databases">
        <title>Whole genome shotgun sequence of Verrucosispora lutea NBRC 106530.</title>
        <authorList>
            <person name="Komaki H."/>
            <person name="Tamura T."/>
        </authorList>
    </citation>
    <scope>NUCLEOTIDE SEQUENCE [LARGE SCALE GENOMIC DNA]</scope>
    <source>
        <strain evidence="7 8">NBRC 106530</strain>
    </source>
</reference>
<feature type="domain" description="ABC-type glycine betaine transport system substrate-binding" evidence="6">
    <location>
        <begin position="40"/>
        <end position="288"/>
    </location>
</feature>
<dbReference type="Pfam" id="PF04069">
    <property type="entry name" value="OpuAC"/>
    <property type="match status" value="1"/>
</dbReference>